<feature type="region of interest" description="Disordered" evidence="1">
    <location>
        <begin position="195"/>
        <end position="225"/>
    </location>
</feature>
<dbReference type="Proteomes" id="UP000681594">
    <property type="component" value="Unassembled WGS sequence"/>
</dbReference>
<keyword evidence="3" id="KW-1185">Reference proteome</keyword>
<proteinExistence type="predicted"/>
<evidence type="ECO:0000256" key="1">
    <source>
        <dbReference type="SAM" id="MobiDB-lite"/>
    </source>
</evidence>
<comment type="caution">
    <text evidence="2">The sequence shown here is derived from an EMBL/GenBank/DDBJ whole genome shotgun (WGS) entry which is preliminary data.</text>
</comment>
<reference evidence="2 3" key="1">
    <citation type="submission" date="2021-03" db="EMBL/GenBank/DDBJ databases">
        <authorList>
            <person name="So Y."/>
        </authorList>
    </citation>
    <scope>NUCLEOTIDE SEQUENCE [LARGE SCALE GENOMIC DNA]</scope>
    <source>
        <strain evidence="2 3">SSH11</strain>
    </source>
</reference>
<accession>A0ABS4AK00</accession>
<name>A0ABS4AK00_9PROT</name>
<protein>
    <submittedName>
        <fullName evidence="2">Uncharacterized protein</fullName>
    </submittedName>
</protein>
<gene>
    <name evidence="2" type="ORF">J8J14_21505</name>
</gene>
<dbReference type="RefSeq" id="WP_209381619.1">
    <property type="nucleotide sequence ID" value="NZ_JAGIZB010000032.1"/>
</dbReference>
<dbReference type="EMBL" id="JAGIZB010000032">
    <property type="protein sequence ID" value="MBP0447348.1"/>
    <property type="molecule type" value="Genomic_DNA"/>
</dbReference>
<sequence>MTDESPPSAEAPAPRRLPWELHPSLTEERLTAAARLLARGRADAIASADYWAGDDAWSIGCRAYAFSKHQLARAAESGRYAWLGVLDETHHFVFLVEGVPVRFYRGDAEEPSRRTLRQQESEAEQLALALGSDGAEGLMFRFAVETAPDGAVKRIVFLALRGEAGRVECFWPVLLENGLDVSQNSGGFLQLPLSASGKAATPSPKPRKRAGVKVPCQEQSSMSAM</sequence>
<evidence type="ECO:0000313" key="3">
    <source>
        <dbReference type="Proteomes" id="UP000681594"/>
    </source>
</evidence>
<evidence type="ECO:0000313" key="2">
    <source>
        <dbReference type="EMBL" id="MBP0447348.1"/>
    </source>
</evidence>
<organism evidence="2 3">
    <name type="scientific">Pararoseomonas baculiformis</name>
    <dbReference type="NCBI Taxonomy" id="2820812"/>
    <lineage>
        <taxon>Bacteria</taxon>
        <taxon>Pseudomonadati</taxon>
        <taxon>Pseudomonadota</taxon>
        <taxon>Alphaproteobacteria</taxon>
        <taxon>Acetobacterales</taxon>
        <taxon>Acetobacteraceae</taxon>
        <taxon>Pararoseomonas</taxon>
    </lineage>
</organism>